<sequence>MATTRIILGLLCCIGTLGNGMSNRHLLVQHSAQKELVAIAITQLGVRETGSNNHGAHVKKYLAYTHLKEGHSWCAAFVSWVFGQAGYSQPQTAWSPALFPKGKQVLVPHSGDVLGLYSTEKGRIVHCGLVERTQSDWVIAIEGNTNVNGSSDGDGVYRKWRHRKTIALYAHWLP</sequence>
<accession>A0ABX2D931</accession>
<proteinExistence type="predicted"/>
<evidence type="ECO:0000313" key="2">
    <source>
        <dbReference type="Proteomes" id="UP000762110"/>
    </source>
</evidence>
<keyword evidence="2" id="KW-1185">Reference proteome</keyword>
<evidence type="ECO:0000313" key="1">
    <source>
        <dbReference type="EMBL" id="NQX30573.1"/>
    </source>
</evidence>
<dbReference type="Proteomes" id="UP000762110">
    <property type="component" value="Unassembled WGS sequence"/>
</dbReference>
<reference evidence="1 2" key="1">
    <citation type="submission" date="2020-05" db="EMBL/GenBank/DDBJ databases">
        <title>Description of Pedobacter foliorum sp. nov.</title>
        <authorList>
            <person name="Qi S."/>
            <person name="Carlier A."/>
            <person name="Cnockaert M."/>
            <person name="Vandamme P."/>
        </authorList>
    </citation>
    <scope>NUCLEOTIDE SEQUENCE [LARGE SCALE GENOMIC DNA]</scope>
    <source>
        <strain evidence="1 2">LMG 31300</strain>
    </source>
</reference>
<dbReference type="EMBL" id="JABMKV010000001">
    <property type="protein sequence ID" value="NQX30573.1"/>
    <property type="molecule type" value="Genomic_DNA"/>
</dbReference>
<organism evidence="1 2">
    <name type="scientific">Pedobacter boryungensis</name>
    <dbReference type="NCBI Taxonomy" id="869962"/>
    <lineage>
        <taxon>Bacteria</taxon>
        <taxon>Pseudomonadati</taxon>
        <taxon>Bacteroidota</taxon>
        <taxon>Sphingobacteriia</taxon>
        <taxon>Sphingobacteriales</taxon>
        <taxon>Sphingobacteriaceae</taxon>
        <taxon>Pedobacter</taxon>
    </lineage>
</organism>
<protein>
    <submittedName>
        <fullName evidence="1">Peptidoglycan-binding protein</fullName>
    </submittedName>
</protein>
<gene>
    <name evidence="1" type="ORF">HQN85_02485</name>
</gene>
<name>A0ABX2D931_9SPHI</name>
<comment type="caution">
    <text evidence="1">The sequence shown here is derived from an EMBL/GenBank/DDBJ whole genome shotgun (WGS) entry which is preliminary data.</text>
</comment>
<dbReference type="RefSeq" id="WP_173268764.1">
    <property type="nucleotide sequence ID" value="NZ_JABMKV010000001.1"/>
</dbReference>